<dbReference type="AlphaFoldDB" id="A0A6J6CUN9"/>
<accession>A0A6J6CUN9</accession>
<proteinExistence type="predicted"/>
<protein>
    <submittedName>
        <fullName evidence="1">Unannotated protein</fullName>
    </submittedName>
</protein>
<dbReference type="PANTHER" id="PTHR34374:SF1">
    <property type="entry name" value="LARGE RIBOSOMAL RNA SUBUNIT ACCUMULATION PROTEIN YCED HOMOLOG 1, CHLOROPLASTIC"/>
    <property type="match status" value="1"/>
</dbReference>
<dbReference type="Pfam" id="PF02620">
    <property type="entry name" value="YceD"/>
    <property type="match status" value="1"/>
</dbReference>
<dbReference type="InterPro" id="IPR003772">
    <property type="entry name" value="YceD"/>
</dbReference>
<name>A0A6J6CUN9_9ZZZZ</name>
<evidence type="ECO:0000313" key="1">
    <source>
        <dbReference type="EMBL" id="CAB4554886.1"/>
    </source>
</evidence>
<gene>
    <name evidence="1" type="ORF">UFOPK1572_00429</name>
</gene>
<organism evidence="1">
    <name type="scientific">freshwater metagenome</name>
    <dbReference type="NCBI Taxonomy" id="449393"/>
    <lineage>
        <taxon>unclassified sequences</taxon>
        <taxon>metagenomes</taxon>
        <taxon>ecological metagenomes</taxon>
    </lineage>
</organism>
<dbReference type="EMBL" id="CAEZTC010000037">
    <property type="protein sequence ID" value="CAB4554886.1"/>
    <property type="molecule type" value="Genomic_DNA"/>
</dbReference>
<dbReference type="PANTHER" id="PTHR34374">
    <property type="entry name" value="LARGE RIBOSOMAL RNA SUBUNIT ACCUMULATION PROTEIN YCED HOMOLOG 1, CHLOROPLASTIC"/>
    <property type="match status" value="1"/>
</dbReference>
<reference evidence="1" key="1">
    <citation type="submission" date="2020-05" db="EMBL/GenBank/DDBJ databases">
        <authorList>
            <person name="Chiriac C."/>
            <person name="Salcher M."/>
            <person name="Ghai R."/>
            <person name="Kavagutti S V."/>
        </authorList>
    </citation>
    <scope>NUCLEOTIDE SEQUENCE</scope>
</reference>
<sequence length="172" mass="18788">MAKPLIINVVELLRWPGTTKEVSVSLDVVDLEFDDSRIVDEPVDVALHLESMSNGISVQGTASATWSGLCRRCVAELSVRMTVDISELYQKELEDPDAYVIDNDQLNLLPMVRENILLAIPLGPLCRPDCPGLCPHCGIDLAESSCKCEISTADPRWGALEALRGVLDDPAE</sequence>